<keyword evidence="2" id="KW-1185">Reference proteome</keyword>
<accession>A0A3E1NL87</accession>
<dbReference type="Proteomes" id="UP000261284">
    <property type="component" value="Unassembled WGS sequence"/>
</dbReference>
<dbReference type="EMBL" id="QTJU01000002">
    <property type="protein sequence ID" value="RFM28548.1"/>
    <property type="molecule type" value="Genomic_DNA"/>
</dbReference>
<gene>
    <name evidence="1" type="ORF">DXN05_07020</name>
</gene>
<sequence>MSNDSKFRIGRSKEAWLEDLIEYYEFYDVDEMNDELWIIFEMIIESKSFRQLDETDQCNYIFRLRLLGRMQKAAWEVYGEDISKSIKKNRG</sequence>
<proteinExistence type="predicted"/>
<organism evidence="1 2">
    <name type="scientific">Deminuibacter soli</name>
    <dbReference type="NCBI Taxonomy" id="2291815"/>
    <lineage>
        <taxon>Bacteria</taxon>
        <taxon>Pseudomonadati</taxon>
        <taxon>Bacteroidota</taxon>
        <taxon>Chitinophagia</taxon>
        <taxon>Chitinophagales</taxon>
        <taxon>Chitinophagaceae</taxon>
        <taxon>Deminuibacter</taxon>
    </lineage>
</organism>
<dbReference type="AlphaFoldDB" id="A0A3E1NL87"/>
<dbReference type="RefSeq" id="WP_116846538.1">
    <property type="nucleotide sequence ID" value="NZ_QTJU01000002.1"/>
</dbReference>
<evidence type="ECO:0000313" key="2">
    <source>
        <dbReference type="Proteomes" id="UP000261284"/>
    </source>
</evidence>
<name>A0A3E1NL87_9BACT</name>
<comment type="caution">
    <text evidence="1">The sequence shown here is derived from an EMBL/GenBank/DDBJ whole genome shotgun (WGS) entry which is preliminary data.</text>
</comment>
<protein>
    <submittedName>
        <fullName evidence="1">Uncharacterized protein</fullName>
    </submittedName>
</protein>
<evidence type="ECO:0000313" key="1">
    <source>
        <dbReference type="EMBL" id="RFM28548.1"/>
    </source>
</evidence>
<reference evidence="1 2" key="1">
    <citation type="submission" date="2018-08" db="EMBL/GenBank/DDBJ databases">
        <title>Chitinophagaceae sp. K23C18032701, a novel bacterium isolated from forest soil.</title>
        <authorList>
            <person name="Wang C."/>
        </authorList>
    </citation>
    <scope>NUCLEOTIDE SEQUENCE [LARGE SCALE GENOMIC DNA]</scope>
    <source>
        <strain evidence="1 2">K23C18032701</strain>
    </source>
</reference>